<organism evidence="3">
    <name type="scientific">marine sediment metagenome</name>
    <dbReference type="NCBI Taxonomy" id="412755"/>
    <lineage>
        <taxon>unclassified sequences</taxon>
        <taxon>metagenomes</taxon>
        <taxon>ecological metagenomes</taxon>
    </lineage>
</organism>
<reference evidence="3" key="1">
    <citation type="journal article" date="2015" name="Nature">
        <title>Complex archaea that bridge the gap between prokaryotes and eukaryotes.</title>
        <authorList>
            <person name="Spang A."/>
            <person name="Saw J.H."/>
            <person name="Jorgensen S.L."/>
            <person name="Zaremba-Niedzwiedzka K."/>
            <person name="Martijn J."/>
            <person name="Lind A.E."/>
            <person name="van Eijk R."/>
            <person name="Schleper C."/>
            <person name="Guy L."/>
            <person name="Ettema T.J."/>
        </authorList>
    </citation>
    <scope>NUCLEOTIDE SEQUENCE</scope>
</reference>
<evidence type="ECO:0000256" key="1">
    <source>
        <dbReference type="SAM" id="MobiDB-lite"/>
    </source>
</evidence>
<sequence>RTAHHKLSVIANQFKNRHIYHRKNTKFIKADELKVGNCVAVLNKVKREENTLLKWITPELSLLIGLLLGDGWINKRGRAIFRNTSSEILDLFEAACSKIGQSIGRGKETIRVNIGAGRGGNDRKEKPITQKGAPLLWLAQWMGLAGQNAENKKLSFWMRQLSEESAAAILRGLLLSDGCIGKYGDISFGSYSKNLRDWVSDTAHRLGCPGRIKTIVDSYGKELHMWWAFSEFVDDLVRLIGPMTGKNNRDKLFQKRINRTKRRHNNQFHQQKILSVTKTPVEASVCVTVLEGDSHVYCTPILESNTLEDVLFGRVQGAAPAYQVNLRINVAKSKLSPLAQHLAVGATEIIDRFLRGVEQLGEAIVIEGERITVAMAKEYRGRVTASIQPKSPVDRTQDIGAAVMAQDFGMPWDWIVEEILGIEDPATLRLMKDIQELEELPPVKERLMQEALEQLELLVEEDEMEELTEGSSAGLPPEFGQAVEQLLGGAGEAGQRKGAQGALSGRPERGAGPAARHAPHGRRSGLSPQPVAGPAGRGGPTPAAFTCPTGRL</sequence>
<dbReference type="PROSITE" id="PS50819">
    <property type="entry name" value="INTEIN_ENDONUCLEASE"/>
    <property type="match status" value="1"/>
</dbReference>
<dbReference type="AlphaFoldDB" id="A0A0F9GB51"/>
<dbReference type="InterPro" id="IPR004042">
    <property type="entry name" value="Intein_endonuc_central"/>
</dbReference>
<dbReference type="SUPFAM" id="SSF51294">
    <property type="entry name" value="Hedgehog/intein (Hint) domain"/>
    <property type="match status" value="1"/>
</dbReference>
<dbReference type="Gene3D" id="3.10.28.10">
    <property type="entry name" value="Homing endonucleases"/>
    <property type="match status" value="1"/>
</dbReference>
<feature type="compositionally biased region" description="Low complexity" evidence="1">
    <location>
        <begin position="530"/>
        <end position="544"/>
    </location>
</feature>
<protein>
    <recommendedName>
        <fullName evidence="2">DOD-type homing endonuclease domain-containing protein</fullName>
    </recommendedName>
</protein>
<feature type="non-terminal residue" evidence="3">
    <location>
        <position position="1"/>
    </location>
</feature>
<dbReference type="SUPFAM" id="SSF55608">
    <property type="entry name" value="Homing endonucleases"/>
    <property type="match status" value="1"/>
</dbReference>
<evidence type="ECO:0000259" key="2">
    <source>
        <dbReference type="PROSITE" id="PS50819"/>
    </source>
</evidence>
<dbReference type="InterPro" id="IPR036844">
    <property type="entry name" value="Hint_dom_sf"/>
</dbReference>
<dbReference type="GO" id="GO:0004519">
    <property type="term" value="F:endonuclease activity"/>
    <property type="evidence" value="ECO:0007669"/>
    <property type="project" value="InterPro"/>
</dbReference>
<name>A0A0F9GB51_9ZZZZ</name>
<dbReference type="EMBL" id="LAZR01029171">
    <property type="protein sequence ID" value="KKL60367.1"/>
    <property type="molecule type" value="Genomic_DNA"/>
</dbReference>
<dbReference type="InterPro" id="IPR004860">
    <property type="entry name" value="LAGLIDADG_dom"/>
</dbReference>
<feature type="domain" description="DOD-type homing endonuclease" evidence="2">
    <location>
        <begin position="63"/>
        <end position="208"/>
    </location>
</feature>
<evidence type="ECO:0000313" key="3">
    <source>
        <dbReference type="EMBL" id="KKL60367.1"/>
    </source>
</evidence>
<proteinExistence type="predicted"/>
<dbReference type="InterPro" id="IPR027434">
    <property type="entry name" value="Homing_endonucl"/>
</dbReference>
<accession>A0A0F9GB51</accession>
<comment type="caution">
    <text evidence="3">The sequence shown here is derived from an EMBL/GenBank/DDBJ whole genome shotgun (WGS) entry which is preliminary data.</text>
</comment>
<feature type="region of interest" description="Disordered" evidence="1">
    <location>
        <begin position="491"/>
        <end position="552"/>
    </location>
</feature>
<gene>
    <name evidence="3" type="ORF">LCGC14_2206030</name>
</gene>
<dbReference type="Pfam" id="PF14528">
    <property type="entry name" value="LAGLIDADG_3"/>
    <property type="match status" value="1"/>
</dbReference>